<evidence type="ECO:0000313" key="2">
    <source>
        <dbReference type="Proteomes" id="UP000248790"/>
    </source>
</evidence>
<name>A0A327WRD7_LARAB</name>
<dbReference type="Proteomes" id="UP000248790">
    <property type="component" value="Unassembled WGS sequence"/>
</dbReference>
<reference evidence="1 2" key="1">
    <citation type="submission" date="2018-06" db="EMBL/GenBank/DDBJ databases">
        <title>Genomic Encyclopedia of Archaeal and Bacterial Type Strains, Phase II (KMG-II): from individual species to whole genera.</title>
        <authorList>
            <person name="Goeker M."/>
        </authorList>
    </citation>
    <scope>NUCLEOTIDE SEQUENCE [LARGE SCALE GENOMIC DNA]</scope>
    <source>
        <strain evidence="1 2">DSM 21851</strain>
    </source>
</reference>
<organism evidence="1 2">
    <name type="scientific">Larkinella arboricola</name>
    <dbReference type="NCBI Taxonomy" id="643671"/>
    <lineage>
        <taxon>Bacteria</taxon>
        <taxon>Pseudomonadati</taxon>
        <taxon>Bacteroidota</taxon>
        <taxon>Cytophagia</taxon>
        <taxon>Cytophagales</taxon>
        <taxon>Spirosomataceae</taxon>
        <taxon>Larkinella</taxon>
    </lineage>
</organism>
<dbReference type="RefSeq" id="WP_146624512.1">
    <property type="nucleotide sequence ID" value="NZ_QLMC01000005.1"/>
</dbReference>
<protein>
    <submittedName>
        <fullName evidence="1">Uncharacterized protein</fullName>
    </submittedName>
</protein>
<accession>A0A327WRD7</accession>
<gene>
    <name evidence="1" type="ORF">LX87_04088</name>
</gene>
<dbReference type="AlphaFoldDB" id="A0A327WRD7"/>
<sequence length="127" mass="14088">MKLSAQSTSTSTPASASDSVSHITEFVRNARAIADSLNRYEFLKIRTGQLRTDLLLVQKEKMGLLVSTLKEKDRMGECESRASVIQADLTRKTGKLKASRAENWIWRIGGTLALLKVSIDLINVLKP</sequence>
<dbReference type="EMBL" id="QLMC01000005">
    <property type="protein sequence ID" value="RAJ94203.1"/>
    <property type="molecule type" value="Genomic_DNA"/>
</dbReference>
<evidence type="ECO:0000313" key="1">
    <source>
        <dbReference type="EMBL" id="RAJ94203.1"/>
    </source>
</evidence>
<comment type="caution">
    <text evidence="1">The sequence shown here is derived from an EMBL/GenBank/DDBJ whole genome shotgun (WGS) entry which is preliminary data.</text>
</comment>
<keyword evidence="2" id="KW-1185">Reference proteome</keyword>
<proteinExistence type="predicted"/>
<dbReference type="OrthoDB" id="965724at2"/>